<dbReference type="Pfam" id="PF12728">
    <property type="entry name" value="HTH_17"/>
    <property type="match status" value="1"/>
</dbReference>
<dbReference type="EMBL" id="JABFDN010000005">
    <property type="protein sequence ID" value="NPU66749.1"/>
    <property type="molecule type" value="Genomic_DNA"/>
</dbReference>
<sequence length="372" mass="40442">MQPMDKDVLTTSEAAKLLGISVRTAQLLIEGGTLTSWKTPGGHRRVYRTEVEALIARTRPAAVLESSLVIVVCSPDRRAIYEAMLAAVPECTVAIHEDAHTAAFVIGSRLPAAVIVDLDGDHSDRLAFLRQIDGNPAFGSIAVFASASADVMASGDLAALRRVTVTSPDQLAAALHRLLRDKEAPHDIIVDGAPFPLASNEGRRLTALKRSGLVDTAPEDAFDRLTWLASRSLGTPIALLTMLTNDRQWFKSRVGLKMTETPRSWSFCNHTILQKGVFAVSDLAHEPPFDTNPAVAGAPHFRFYAGAPVTDPDGFAVGALCVIDYEPRRLDAEQEKTLLALAALASDEIRLRATDRQLRWALDSLDRQHERS</sequence>
<feature type="domain" description="GAF" evidence="1">
    <location>
        <begin position="217"/>
        <end position="359"/>
    </location>
</feature>
<proteinExistence type="predicted"/>
<dbReference type="Gene3D" id="1.10.1660.10">
    <property type="match status" value="1"/>
</dbReference>
<dbReference type="PANTHER" id="PTHR43102:SF2">
    <property type="entry name" value="GAF DOMAIN-CONTAINING PROTEIN"/>
    <property type="match status" value="1"/>
</dbReference>
<organism evidence="2 3">
    <name type="scientific">Bradyrhizobium aeschynomenes</name>
    <dbReference type="NCBI Taxonomy" id="2734909"/>
    <lineage>
        <taxon>Bacteria</taxon>
        <taxon>Pseudomonadati</taxon>
        <taxon>Pseudomonadota</taxon>
        <taxon>Alphaproteobacteria</taxon>
        <taxon>Hyphomicrobiales</taxon>
        <taxon>Nitrobacteraceae</taxon>
        <taxon>Bradyrhizobium</taxon>
    </lineage>
</organism>
<dbReference type="GO" id="GO:0003677">
    <property type="term" value="F:DNA binding"/>
    <property type="evidence" value="ECO:0007669"/>
    <property type="project" value="UniProtKB-KW"/>
</dbReference>
<dbReference type="InterPro" id="IPR003018">
    <property type="entry name" value="GAF"/>
</dbReference>
<dbReference type="Gene3D" id="3.30.450.40">
    <property type="match status" value="1"/>
</dbReference>
<dbReference type="InterPro" id="IPR010093">
    <property type="entry name" value="SinI_DNA-bd"/>
</dbReference>
<dbReference type="SMART" id="SM00065">
    <property type="entry name" value="GAF"/>
    <property type="match status" value="1"/>
</dbReference>
<reference evidence="2" key="1">
    <citation type="submission" date="2020-05" db="EMBL/GenBank/DDBJ databases">
        <title>Nod-independent and nitrogen-fixing Bradyrhizobium aeschynomene sp. nov. isolated from nodules of Aeschynomene indica.</title>
        <authorList>
            <person name="Zhang Z."/>
        </authorList>
    </citation>
    <scope>NUCLEOTIDE SEQUENCE</scope>
    <source>
        <strain evidence="2">83012</strain>
    </source>
</reference>
<protein>
    <submittedName>
        <fullName evidence="2">Excisionase family DNA-binding protein</fullName>
    </submittedName>
</protein>
<comment type="caution">
    <text evidence="2">The sequence shown here is derived from an EMBL/GenBank/DDBJ whole genome shotgun (WGS) entry which is preliminary data.</text>
</comment>
<dbReference type="Pfam" id="PF01590">
    <property type="entry name" value="GAF"/>
    <property type="match status" value="1"/>
</dbReference>
<dbReference type="InterPro" id="IPR029016">
    <property type="entry name" value="GAF-like_dom_sf"/>
</dbReference>
<keyword evidence="2" id="KW-0238">DNA-binding</keyword>
<dbReference type="PANTHER" id="PTHR43102">
    <property type="entry name" value="SLR1143 PROTEIN"/>
    <property type="match status" value="1"/>
</dbReference>
<accession>A0ABX2CEW4</accession>
<name>A0ABX2CEW4_9BRAD</name>
<dbReference type="InterPro" id="IPR041657">
    <property type="entry name" value="HTH_17"/>
</dbReference>
<evidence type="ECO:0000259" key="1">
    <source>
        <dbReference type="SMART" id="SM00065"/>
    </source>
</evidence>
<gene>
    <name evidence="2" type="ORF">HL667_17235</name>
</gene>
<dbReference type="SUPFAM" id="SSF46955">
    <property type="entry name" value="Putative DNA-binding domain"/>
    <property type="match status" value="1"/>
</dbReference>
<dbReference type="InterPro" id="IPR009061">
    <property type="entry name" value="DNA-bd_dom_put_sf"/>
</dbReference>
<keyword evidence="3" id="KW-1185">Reference proteome</keyword>
<dbReference type="NCBIfam" id="TIGR01764">
    <property type="entry name" value="excise"/>
    <property type="match status" value="1"/>
</dbReference>
<dbReference type="SUPFAM" id="SSF55781">
    <property type="entry name" value="GAF domain-like"/>
    <property type="match status" value="1"/>
</dbReference>
<evidence type="ECO:0000313" key="2">
    <source>
        <dbReference type="EMBL" id="NPU66749.1"/>
    </source>
</evidence>
<dbReference type="Proteomes" id="UP000886476">
    <property type="component" value="Unassembled WGS sequence"/>
</dbReference>
<evidence type="ECO:0000313" key="3">
    <source>
        <dbReference type="Proteomes" id="UP000886476"/>
    </source>
</evidence>